<dbReference type="AlphaFoldDB" id="A0A3M7QXX3"/>
<comment type="caution">
    <text evidence="1">The sequence shown here is derived from an EMBL/GenBank/DDBJ whole genome shotgun (WGS) entry which is preliminary data.</text>
</comment>
<reference evidence="1 2" key="1">
    <citation type="journal article" date="2018" name="Sci. Rep.">
        <title>Genomic signatures of local adaptation to the degree of environmental predictability in rotifers.</title>
        <authorList>
            <person name="Franch-Gras L."/>
            <person name="Hahn C."/>
            <person name="Garcia-Roger E.M."/>
            <person name="Carmona M.J."/>
            <person name="Serra M."/>
            <person name="Gomez A."/>
        </authorList>
    </citation>
    <scope>NUCLEOTIDE SEQUENCE [LARGE SCALE GENOMIC DNA]</scope>
    <source>
        <strain evidence="1">HYR1</strain>
    </source>
</reference>
<accession>A0A3M7QXX3</accession>
<protein>
    <submittedName>
        <fullName evidence="1">Uncharacterized protein</fullName>
    </submittedName>
</protein>
<organism evidence="1 2">
    <name type="scientific">Brachionus plicatilis</name>
    <name type="common">Marine rotifer</name>
    <name type="synonym">Brachionus muelleri</name>
    <dbReference type="NCBI Taxonomy" id="10195"/>
    <lineage>
        <taxon>Eukaryota</taxon>
        <taxon>Metazoa</taxon>
        <taxon>Spiralia</taxon>
        <taxon>Gnathifera</taxon>
        <taxon>Rotifera</taxon>
        <taxon>Eurotatoria</taxon>
        <taxon>Monogononta</taxon>
        <taxon>Pseudotrocha</taxon>
        <taxon>Ploima</taxon>
        <taxon>Brachionidae</taxon>
        <taxon>Brachionus</taxon>
    </lineage>
</organism>
<dbReference type="EMBL" id="REGN01004757">
    <property type="protein sequence ID" value="RNA16237.1"/>
    <property type="molecule type" value="Genomic_DNA"/>
</dbReference>
<evidence type="ECO:0000313" key="1">
    <source>
        <dbReference type="EMBL" id="RNA16237.1"/>
    </source>
</evidence>
<keyword evidence="2" id="KW-1185">Reference proteome</keyword>
<sequence>MCVFQVVCSSGIEWVLIRLYYVLVILECVVTQYSPWNGFYQKRLLFSEIKLYFLQSQLFSHLYFDRLLKRSLLFTVFTALH</sequence>
<evidence type="ECO:0000313" key="2">
    <source>
        <dbReference type="Proteomes" id="UP000276133"/>
    </source>
</evidence>
<dbReference type="Proteomes" id="UP000276133">
    <property type="component" value="Unassembled WGS sequence"/>
</dbReference>
<name>A0A3M7QXX3_BRAPC</name>
<proteinExistence type="predicted"/>
<gene>
    <name evidence="1" type="ORF">BpHYR1_018773</name>
</gene>